<evidence type="ECO:0000256" key="6">
    <source>
        <dbReference type="ARBA" id="ARBA00022679"/>
    </source>
</evidence>
<dbReference type="InterPro" id="IPR036890">
    <property type="entry name" value="HATPase_C_sf"/>
</dbReference>
<dbReference type="InterPro" id="IPR005467">
    <property type="entry name" value="His_kinase_dom"/>
</dbReference>
<dbReference type="SUPFAM" id="SSF103190">
    <property type="entry name" value="Sensory domain-like"/>
    <property type="match status" value="1"/>
</dbReference>
<keyword evidence="7 15" id="KW-0812">Transmembrane</keyword>
<evidence type="ECO:0000259" key="17">
    <source>
        <dbReference type="PROSITE" id="PS50110"/>
    </source>
</evidence>
<keyword evidence="5 13" id="KW-0597">Phosphoprotein</keyword>
<keyword evidence="20" id="KW-1185">Reference proteome</keyword>
<dbReference type="Proteomes" id="UP001054820">
    <property type="component" value="Chromosome"/>
</dbReference>
<dbReference type="InterPro" id="IPR029151">
    <property type="entry name" value="Sensor-like_sf"/>
</dbReference>
<comment type="catalytic activity">
    <reaction evidence="1">
        <text>ATP + protein L-histidine = ADP + protein N-phospho-L-histidine.</text>
        <dbReference type="EC" id="2.7.13.3"/>
    </reaction>
</comment>
<keyword evidence="8" id="KW-0547">Nucleotide-binding</keyword>
<gene>
    <name evidence="19" type="ORF">THMIRHAM_02700</name>
</gene>
<comment type="subcellular location">
    <subcellularLocation>
        <location evidence="2">Cell membrane</location>
        <topology evidence="2">Multi-pass membrane protein</topology>
    </subcellularLocation>
</comment>
<name>A0ABM7MAW5_9GAMM</name>
<evidence type="ECO:0000259" key="18">
    <source>
        <dbReference type="PROSITE" id="PS50112"/>
    </source>
</evidence>
<dbReference type="PROSITE" id="PS50112">
    <property type="entry name" value="PAS"/>
    <property type="match status" value="1"/>
</dbReference>
<dbReference type="SUPFAM" id="SSF55785">
    <property type="entry name" value="PYP-like sensor domain (PAS domain)"/>
    <property type="match status" value="1"/>
</dbReference>
<keyword evidence="9" id="KW-0418">Kinase</keyword>
<dbReference type="InterPro" id="IPR011006">
    <property type="entry name" value="CheY-like_superfamily"/>
</dbReference>
<feature type="domain" description="Response regulatory" evidence="17">
    <location>
        <begin position="891"/>
        <end position="1005"/>
    </location>
</feature>
<dbReference type="Pfam" id="PF00072">
    <property type="entry name" value="Response_reg"/>
    <property type="match status" value="1"/>
</dbReference>
<keyword evidence="10" id="KW-0067">ATP-binding</keyword>
<dbReference type="SMART" id="SM00388">
    <property type="entry name" value="HisKA"/>
    <property type="match status" value="1"/>
</dbReference>
<evidence type="ECO:0000256" key="12">
    <source>
        <dbReference type="ARBA" id="ARBA00023012"/>
    </source>
</evidence>
<dbReference type="EC" id="2.7.13.3" evidence="3"/>
<dbReference type="InterPro" id="IPR000014">
    <property type="entry name" value="PAS"/>
</dbReference>
<evidence type="ECO:0000256" key="7">
    <source>
        <dbReference type="ARBA" id="ARBA00022692"/>
    </source>
</evidence>
<evidence type="ECO:0000256" key="8">
    <source>
        <dbReference type="ARBA" id="ARBA00022741"/>
    </source>
</evidence>
<dbReference type="PROSITE" id="PS50110">
    <property type="entry name" value="RESPONSE_REGULATORY"/>
    <property type="match status" value="1"/>
</dbReference>
<dbReference type="SMART" id="SM00387">
    <property type="entry name" value="HATPase_c"/>
    <property type="match status" value="1"/>
</dbReference>
<evidence type="ECO:0000256" key="13">
    <source>
        <dbReference type="PROSITE-ProRule" id="PRU00169"/>
    </source>
</evidence>
<dbReference type="Pfam" id="PF21623">
    <property type="entry name" value="HK_sensor_dom_bact"/>
    <property type="match status" value="1"/>
</dbReference>
<feature type="region of interest" description="Disordered" evidence="14">
    <location>
        <begin position="860"/>
        <end position="880"/>
    </location>
</feature>
<evidence type="ECO:0000256" key="14">
    <source>
        <dbReference type="SAM" id="MobiDB-lite"/>
    </source>
</evidence>
<feature type="domain" description="Histidine kinase" evidence="16">
    <location>
        <begin position="621"/>
        <end position="849"/>
    </location>
</feature>
<dbReference type="CDD" id="cd00082">
    <property type="entry name" value="HisKA"/>
    <property type="match status" value="1"/>
</dbReference>
<evidence type="ECO:0000256" key="1">
    <source>
        <dbReference type="ARBA" id="ARBA00000085"/>
    </source>
</evidence>
<dbReference type="SUPFAM" id="SSF47384">
    <property type="entry name" value="Homodimeric domain of signal transducing histidine kinase"/>
    <property type="match status" value="1"/>
</dbReference>
<evidence type="ECO:0000256" key="15">
    <source>
        <dbReference type="SAM" id="Phobius"/>
    </source>
</evidence>
<sequence>MTFAKGFLQSFIFVFMVSLLVVFVFLSWYQNDQAVKNAEIIKNQNQQLISKGYVNAQNWVNHMVQNTLFLASQQSLSEFSEEKRISYLQNQFSSFIRYHKELMQVRFIGNDGFEKVRVNREGDNIVVVPKNALQNKSHRDYFIESSKLNNQSIFISEFDLNIEFGRIEVPIKPTIRIASPVFDKQDNRIGLIVINFNGNYLLEQLTGINKFGNQKLWLVNQKGDWLIPPDGARSFGRLLGFEKDTVEKSFPGLAKRLFSDQKQDGTWEEAGYFMEVRQIDLLEDGDLLDENSVVNKSGHFELIASLPKPEPWYWHIFESDADIKLLMNLFVSQLLLSLLIAYIWSLKRYTDKKLMSQNYLIRSFFDYSPQAMFTFNEDGEVTSKNHQSIVFLKLVELVPENMPLDFWSTEGRKNIWQEVASKPKLDVDTTRQFSLELRGERRVYECQCFVIDRGYHFSPLIAVTIKDISSYKQLEAELQDQGSQLKAILDTAPDAIIMSDEEGRITLTNHRAQEIFKISEEQFLKTRIDDLVPSPSSSIHHSLREQFYKNPYSRMMSDGMVVHAKDSGGRIFDVEISLNKVVLHGVGYVLSIVRDVTNRVKLEQQLRQNQKMEAMGQLTGGIAHDFNNLLTTIQGNIELSTMLLEKSELNKSKVVNCLDTAMSASQKASRLTRRLLSFSRKEAKRLDVMHVSQYLQQELTLIQSALGKLIELHFFPNNDIWPIEVDPEEFMSSIVNLATNARDAMDKGGDVFIEMNNVSIVEQSESLSQKNIPVGDYVVLSFSDRGPGIAPEIIDSIFEPFFTTKSKNRGTGLGLAQVFAFTSQSKGHIRVYSELGVGTSFKFYFPKSSKDFSEVIKLQETSETQNSVPTPPAIESQGLELSKPSEVNHGRVLVVDDEVDVMSVAKAYLEYAGYEVVTADSGKMALEVLEKEHFDLIITDVIMPGMTGFELLEEVEKRFPDLPSIVCSGFSEELLKQYGEKEEGLKVLDKPYSRVQLIGLVEKILNSEENN</sequence>
<keyword evidence="11 15" id="KW-1133">Transmembrane helix</keyword>
<keyword evidence="15" id="KW-0472">Membrane</keyword>
<keyword evidence="6" id="KW-0808">Transferase</keyword>
<dbReference type="InterPro" id="IPR036097">
    <property type="entry name" value="HisK_dim/P_sf"/>
</dbReference>
<evidence type="ECO:0000313" key="19">
    <source>
        <dbReference type="EMBL" id="BCN92485.1"/>
    </source>
</evidence>
<dbReference type="SMART" id="SM00091">
    <property type="entry name" value="PAS"/>
    <property type="match status" value="2"/>
</dbReference>
<evidence type="ECO:0000256" key="2">
    <source>
        <dbReference type="ARBA" id="ARBA00004651"/>
    </source>
</evidence>
<dbReference type="Gene3D" id="1.10.287.130">
    <property type="match status" value="1"/>
</dbReference>
<dbReference type="CDD" id="cd00130">
    <property type="entry name" value="PAS"/>
    <property type="match status" value="1"/>
</dbReference>
<dbReference type="Pfam" id="PF00989">
    <property type="entry name" value="PAS"/>
    <property type="match status" value="1"/>
</dbReference>
<reference evidence="19" key="1">
    <citation type="journal article" date="2022" name="Arch. Microbiol.">
        <title>Thiomicrorhabdus immobilis sp. nov., a mesophilic sulfur-oxidizing bacterium isolated from sediment of a brackish lake in northern Japan.</title>
        <authorList>
            <person name="Kojima H."/>
            <person name="Mochizuki J."/>
            <person name="Kanda M."/>
            <person name="Watanabe T."/>
            <person name="Fukui M."/>
        </authorList>
    </citation>
    <scope>NUCLEOTIDE SEQUENCE</scope>
    <source>
        <strain evidence="19">Am19</strain>
    </source>
</reference>
<dbReference type="Gene3D" id="3.30.565.10">
    <property type="entry name" value="Histidine kinase-like ATPase, C-terminal domain"/>
    <property type="match status" value="1"/>
</dbReference>
<proteinExistence type="predicted"/>
<evidence type="ECO:0000256" key="4">
    <source>
        <dbReference type="ARBA" id="ARBA00022475"/>
    </source>
</evidence>
<protein>
    <recommendedName>
        <fullName evidence="3">histidine kinase</fullName>
        <ecNumber evidence="3">2.7.13.3</ecNumber>
    </recommendedName>
</protein>
<evidence type="ECO:0000256" key="9">
    <source>
        <dbReference type="ARBA" id="ARBA00022777"/>
    </source>
</evidence>
<keyword evidence="4" id="KW-1003">Cell membrane</keyword>
<evidence type="ECO:0000256" key="3">
    <source>
        <dbReference type="ARBA" id="ARBA00012438"/>
    </source>
</evidence>
<dbReference type="InterPro" id="IPR003661">
    <property type="entry name" value="HisK_dim/P_dom"/>
</dbReference>
<dbReference type="PROSITE" id="PS50109">
    <property type="entry name" value="HIS_KIN"/>
    <property type="match status" value="1"/>
</dbReference>
<dbReference type="PRINTS" id="PR00344">
    <property type="entry name" value="BCTRLSENSOR"/>
</dbReference>
<evidence type="ECO:0000313" key="20">
    <source>
        <dbReference type="Proteomes" id="UP001054820"/>
    </source>
</evidence>
<dbReference type="PANTHER" id="PTHR43065:SF42">
    <property type="entry name" value="TWO-COMPONENT SENSOR PPRA"/>
    <property type="match status" value="1"/>
</dbReference>
<evidence type="ECO:0000256" key="11">
    <source>
        <dbReference type="ARBA" id="ARBA00022989"/>
    </source>
</evidence>
<keyword evidence="12" id="KW-0902">Two-component regulatory system</keyword>
<organism evidence="19 20">
    <name type="scientific">Thiomicrorhabdus immobilis</name>
    <dbReference type="NCBI Taxonomy" id="2791037"/>
    <lineage>
        <taxon>Bacteria</taxon>
        <taxon>Pseudomonadati</taxon>
        <taxon>Pseudomonadota</taxon>
        <taxon>Gammaproteobacteria</taxon>
        <taxon>Thiotrichales</taxon>
        <taxon>Piscirickettsiaceae</taxon>
        <taxon>Thiomicrorhabdus</taxon>
    </lineage>
</organism>
<dbReference type="CDD" id="cd18773">
    <property type="entry name" value="PDC1_HK_sensor"/>
    <property type="match status" value="1"/>
</dbReference>
<dbReference type="PANTHER" id="PTHR43065">
    <property type="entry name" value="SENSOR HISTIDINE KINASE"/>
    <property type="match status" value="1"/>
</dbReference>
<evidence type="ECO:0000259" key="16">
    <source>
        <dbReference type="PROSITE" id="PS50109"/>
    </source>
</evidence>
<dbReference type="EMBL" id="AP024202">
    <property type="protein sequence ID" value="BCN92485.1"/>
    <property type="molecule type" value="Genomic_DNA"/>
</dbReference>
<evidence type="ECO:0000256" key="5">
    <source>
        <dbReference type="ARBA" id="ARBA00022553"/>
    </source>
</evidence>
<dbReference type="NCBIfam" id="TIGR00229">
    <property type="entry name" value="sensory_box"/>
    <property type="match status" value="1"/>
</dbReference>
<dbReference type="SUPFAM" id="SSF55874">
    <property type="entry name" value="ATPase domain of HSP90 chaperone/DNA topoisomerase II/histidine kinase"/>
    <property type="match status" value="1"/>
</dbReference>
<dbReference type="SUPFAM" id="SSF52172">
    <property type="entry name" value="CheY-like"/>
    <property type="match status" value="1"/>
</dbReference>
<dbReference type="Pfam" id="PF02518">
    <property type="entry name" value="HATPase_c"/>
    <property type="match status" value="1"/>
</dbReference>
<dbReference type="InterPro" id="IPR003594">
    <property type="entry name" value="HATPase_dom"/>
</dbReference>
<dbReference type="SMART" id="SM00448">
    <property type="entry name" value="REC"/>
    <property type="match status" value="1"/>
</dbReference>
<dbReference type="InterPro" id="IPR048760">
    <property type="entry name" value="VP0354-like_sensor_dom"/>
</dbReference>
<feature type="modified residue" description="4-aspartylphosphate" evidence="13">
    <location>
        <position position="940"/>
    </location>
</feature>
<dbReference type="Pfam" id="PF00512">
    <property type="entry name" value="HisKA"/>
    <property type="match status" value="1"/>
</dbReference>
<dbReference type="Gene3D" id="3.30.450.20">
    <property type="entry name" value="PAS domain"/>
    <property type="match status" value="2"/>
</dbReference>
<dbReference type="InterPro" id="IPR013767">
    <property type="entry name" value="PAS_fold"/>
</dbReference>
<dbReference type="Gene3D" id="3.40.50.2300">
    <property type="match status" value="1"/>
</dbReference>
<feature type="transmembrane region" description="Helical" evidence="15">
    <location>
        <begin position="7"/>
        <end position="29"/>
    </location>
</feature>
<feature type="domain" description="PAS" evidence="18">
    <location>
        <begin position="481"/>
        <end position="550"/>
    </location>
</feature>
<dbReference type="RefSeq" id="WP_237262185.1">
    <property type="nucleotide sequence ID" value="NZ_AP024202.1"/>
</dbReference>
<dbReference type="InterPro" id="IPR001789">
    <property type="entry name" value="Sig_transdc_resp-reg_receiver"/>
</dbReference>
<accession>A0ABM7MAW5</accession>
<dbReference type="InterPro" id="IPR004358">
    <property type="entry name" value="Sig_transdc_His_kin-like_C"/>
</dbReference>
<evidence type="ECO:0000256" key="10">
    <source>
        <dbReference type="ARBA" id="ARBA00022840"/>
    </source>
</evidence>
<dbReference type="InterPro" id="IPR035965">
    <property type="entry name" value="PAS-like_dom_sf"/>
</dbReference>